<protein>
    <submittedName>
        <fullName evidence="2">Uncharacterized protein</fullName>
    </submittedName>
</protein>
<sequence>MEVHEATCSSFKEYDGSRQRKPSGKTEPRNTEIRHISGRLPHRKTSSLSKKKPGSKTIPTASGTPSTGTAHTPRPALALIQKHNPSQTAMVQREQRSSTRTQAGQETTARSTAPQRDPTLKTPKPCRGGGKSYDKYSTKRAQRKKGSLDKRDQSERDEDTPLIYKPKLTHQTRVKVHDLDTAYNKTLPTATKIIAPHYVKESKP</sequence>
<reference evidence="2" key="1">
    <citation type="journal article" date="2022" name="bioRxiv">
        <title>Sequencing and chromosome-scale assembly of the giantPleurodeles waltlgenome.</title>
        <authorList>
            <person name="Brown T."/>
            <person name="Elewa A."/>
            <person name="Iarovenko S."/>
            <person name="Subramanian E."/>
            <person name="Araus A.J."/>
            <person name="Petzold A."/>
            <person name="Susuki M."/>
            <person name="Suzuki K.-i.T."/>
            <person name="Hayashi T."/>
            <person name="Toyoda A."/>
            <person name="Oliveira C."/>
            <person name="Osipova E."/>
            <person name="Leigh N.D."/>
            <person name="Simon A."/>
            <person name="Yun M.H."/>
        </authorList>
    </citation>
    <scope>NUCLEOTIDE SEQUENCE</scope>
    <source>
        <strain evidence="2">20211129_DDA</strain>
        <tissue evidence="2">Liver</tissue>
    </source>
</reference>
<dbReference type="EMBL" id="JANPWB010000003">
    <property type="protein sequence ID" value="KAJ1198563.1"/>
    <property type="molecule type" value="Genomic_DNA"/>
</dbReference>
<keyword evidence="3" id="KW-1185">Reference proteome</keyword>
<feature type="compositionally biased region" description="Basic residues" evidence="1">
    <location>
        <begin position="36"/>
        <end position="54"/>
    </location>
</feature>
<evidence type="ECO:0000313" key="3">
    <source>
        <dbReference type="Proteomes" id="UP001066276"/>
    </source>
</evidence>
<dbReference type="Proteomes" id="UP001066276">
    <property type="component" value="Chromosome 2_1"/>
</dbReference>
<name>A0AAV7VEC6_PLEWA</name>
<feature type="region of interest" description="Disordered" evidence="1">
    <location>
        <begin position="85"/>
        <end position="162"/>
    </location>
</feature>
<dbReference type="AlphaFoldDB" id="A0AAV7VEC6"/>
<comment type="caution">
    <text evidence="2">The sequence shown here is derived from an EMBL/GenBank/DDBJ whole genome shotgun (WGS) entry which is preliminary data.</text>
</comment>
<feature type="region of interest" description="Disordered" evidence="1">
    <location>
        <begin position="1"/>
        <end position="72"/>
    </location>
</feature>
<feature type="compositionally biased region" description="Basic and acidic residues" evidence="1">
    <location>
        <begin position="12"/>
        <end position="35"/>
    </location>
</feature>
<organism evidence="2 3">
    <name type="scientific">Pleurodeles waltl</name>
    <name type="common">Iberian ribbed newt</name>
    <dbReference type="NCBI Taxonomy" id="8319"/>
    <lineage>
        <taxon>Eukaryota</taxon>
        <taxon>Metazoa</taxon>
        <taxon>Chordata</taxon>
        <taxon>Craniata</taxon>
        <taxon>Vertebrata</taxon>
        <taxon>Euteleostomi</taxon>
        <taxon>Amphibia</taxon>
        <taxon>Batrachia</taxon>
        <taxon>Caudata</taxon>
        <taxon>Salamandroidea</taxon>
        <taxon>Salamandridae</taxon>
        <taxon>Pleurodelinae</taxon>
        <taxon>Pleurodeles</taxon>
    </lineage>
</organism>
<evidence type="ECO:0000313" key="2">
    <source>
        <dbReference type="EMBL" id="KAJ1198563.1"/>
    </source>
</evidence>
<evidence type="ECO:0000256" key="1">
    <source>
        <dbReference type="SAM" id="MobiDB-lite"/>
    </source>
</evidence>
<proteinExistence type="predicted"/>
<feature type="compositionally biased region" description="Polar residues" evidence="1">
    <location>
        <begin position="57"/>
        <end position="70"/>
    </location>
</feature>
<accession>A0AAV7VEC6</accession>
<gene>
    <name evidence="2" type="ORF">NDU88_002402</name>
</gene>
<feature type="compositionally biased region" description="Polar residues" evidence="1">
    <location>
        <begin position="98"/>
        <end position="114"/>
    </location>
</feature>